<dbReference type="InterPro" id="IPR036689">
    <property type="entry name" value="ESAT-6-like_sf"/>
</dbReference>
<dbReference type="SUPFAM" id="SSF140453">
    <property type="entry name" value="EsxAB dimer-like"/>
    <property type="match status" value="1"/>
</dbReference>
<accession>A0A941EQC7</accession>
<reference evidence="1" key="1">
    <citation type="submission" date="2021-04" db="EMBL/GenBank/DDBJ databases">
        <title>Genome based classification of Actinospica acidithermotolerans sp. nov., an actinobacterium isolated from an Indonesian hot spring.</title>
        <authorList>
            <person name="Kusuma A.B."/>
            <person name="Putra K.E."/>
            <person name="Nafisah S."/>
            <person name="Loh J."/>
            <person name="Nouioui I."/>
            <person name="Goodfellow M."/>
        </authorList>
    </citation>
    <scope>NUCLEOTIDE SEQUENCE</scope>
    <source>
        <strain evidence="1">CSCA 57</strain>
    </source>
</reference>
<proteinExistence type="predicted"/>
<comment type="caution">
    <text evidence="1">The sequence shown here is derived from an EMBL/GenBank/DDBJ whole genome shotgun (WGS) entry which is preliminary data.</text>
</comment>
<dbReference type="Pfam" id="PF06013">
    <property type="entry name" value="WXG100"/>
    <property type="match status" value="1"/>
</dbReference>
<dbReference type="Proteomes" id="UP000675781">
    <property type="component" value="Unassembled WGS sequence"/>
</dbReference>
<keyword evidence="2" id="KW-1185">Reference proteome</keyword>
<gene>
    <name evidence="1" type="ORF">KDL01_19355</name>
</gene>
<dbReference type="Gene3D" id="1.10.287.1060">
    <property type="entry name" value="ESAT-6-like"/>
    <property type="match status" value="1"/>
</dbReference>
<dbReference type="InterPro" id="IPR010310">
    <property type="entry name" value="T7SS_ESAT-6-like"/>
</dbReference>
<evidence type="ECO:0000313" key="1">
    <source>
        <dbReference type="EMBL" id="MBR7835441.1"/>
    </source>
</evidence>
<sequence>MIGGHGAGGYYDPESIAQHAQLTQQRAEDISTAVSALMSAAQELEQVWSDLPGRQFKSDFDEWAGSAGPVVERLEEFAQRLRAAAARYQAIADGAAP</sequence>
<protein>
    <submittedName>
        <fullName evidence="1">WXG100 family type VII secretion target</fullName>
    </submittedName>
</protein>
<dbReference type="AlphaFoldDB" id="A0A941EQC7"/>
<evidence type="ECO:0000313" key="2">
    <source>
        <dbReference type="Proteomes" id="UP000675781"/>
    </source>
</evidence>
<dbReference type="RefSeq" id="WP_212529934.1">
    <property type="nucleotide sequence ID" value="NZ_JAGSOG010000095.1"/>
</dbReference>
<organism evidence="1 2">
    <name type="scientific">Actinospica durhamensis</name>
    <dbReference type="NCBI Taxonomy" id="1508375"/>
    <lineage>
        <taxon>Bacteria</taxon>
        <taxon>Bacillati</taxon>
        <taxon>Actinomycetota</taxon>
        <taxon>Actinomycetes</taxon>
        <taxon>Catenulisporales</taxon>
        <taxon>Actinospicaceae</taxon>
        <taxon>Actinospica</taxon>
    </lineage>
</organism>
<name>A0A941EQC7_9ACTN</name>
<dbReference type="EMBL" id="JAGSOG010000095">
    <property type="protein sequence ID" value="MBR7835441.1"/>
    <property type="molecule type" value="Genomic_DNA"/>
</dbReference>